<accession>A0A1I0M847</accession>
<evidence type="ECO:0000313" key="2">
    <source>
        <dbReference type="Proteomes" id="UP000199701"/>
    </source>
</evidence>
<keyword evidence="2" id="KW-1185">Reference proteome</keyword>
<evidence type="ECO:0000313" key="1">
    <source>
        <dbReference type="EMBL" id="SEV84439.1"/>
    </source>
</evidence>
<dbReference type="InterPro" id="IPR046143">
    <property type="entry name" value="DUF6145"/>
</dbReference>
<dbReference type="Pfam" id="PF19642">
    <property type="entry name" value="DUF6145"/>
    <property type="match status" value="1"/>
</dbReference>
<dbReference type="EMBL" id="FOJI01000001">
    <property type="protein sequence ID" value="SEV84439.1"/>
    <property type="molecule type" value="Genomic_DNA"/>
</dbReference>
<proteinExistence type="predicted"/>
<dbReference type="AlphaFoldDB" id="A0A1I0M847"/>
<sequence length="110" mass="12805">MYEDKIVLCVSNAYEKKYYMNDAFASLPDDIKDRLKILCVLFTEEVGGILRLEYSEDGTLMFASQADEGDLLYDDIACGLKIKQIQRKEEELLTSLELFYKVFFLGEKYE</sequence>
<gene>
    <name evidence="1" type="ORF">SAMN05421659_101278</name>
</gene>
<dbReference type="STRING" id="99656.SAMN05421659_101278"/>
<reference evidence="1 2" key="1">
    <citation type="submission" date="2016-10" db="EMBL/GenBank/DDBJ databases">
        <authorList>
            <person name="de Groot N.N."/>
        </authorList>
    </citation>
    <scope>NUCLEOTIDE SEQUENCE [LARGE SCALE GENOMIC DNA]</scope>
    <source>
        <strain evidence="1 2">DSM 9179</strain>
    </source>
</reference>
<dbReference type="OrthoDB" id="9794005at2"/>
<dbReference type="RefSeq" id="WP_092449821.1">
    <property type="nucleotide sequence ID" value="NZ_FOJI01000001.1"/>
</dbReference>
<dbReference type="Proteomes" id="UP000199701">
    <property type="component" value="Unassembled WGS sequence"/>
</dbReference>
<protein>
    <submittedName>
        <fullName evidence="1">Uncharacterized protein</fullName>
    </submittedName>
</protein>
<name>A0A1I0M847_9FIRM</name>
<organism evidence="1 2">
    <name type="scientific">[Clostridium] fimetarium</name>
    <dbReference type="NCBI Taxonomy" id="99656"/>
    <lineage>
        <taxon>Bacteria</taxon>
        <taxon>Bacillati</taxon>
        <taxon>Bacillota</taxon>
        <taxon>Clostridia</taxon>
        <taxon>Lachnospirales</taxon>
        <taxon>Lachnospiraceae</taxon>
    </lineage>
</organism>